<evidence type="ECO:0000313" key="2">
    <source>
        <dbReference type="Proteomes" id="UP001190452"/>
    </source>
</evidence>
<comment type="caution">
    <text evidence="1">The sequence shown here is derived from an EMBL/GenBank/DDBJ whole genome shotgun (WGS) entry which is preliminary data.</text>
</comment>
<proteinExistence type="predicted"/>
<dbReference type="EMBL" id="CAUDKV010000005">
    <property type="protein sequence ID" value="CAJ0863719.1"/>
    <property type="molecule type" value="Genomic_DNA"/>
</dbReference>
<keyword evidence="2" id="KW-1185">Reference proteome</keyword>
<protein>
    <submittedName>
        <fullName evidence="1">Uncharacterized protein</fullName>
    </submittedName>
</protein>
<accession>A0ABN9K1A8</accession>
<gene>
    <name evidence="1" type="ORF">R77569_01643</name>
</gene>
<name>A0ABN9K1A8_9RALS</name>
<evidence type="ECO:0000313" key="1">
    <source>
        <dbReference type="EMBL" id="CAJ0863719.1"/>
    </source>
</evidence>
<dbReference type="RefSeq" id="WP_316896675.1">
    <property type="nucleotide sequence ID" value="NZ_CAUDKV010000005.1"/>
</dbReference>
<sequence length="147" mass="15490">MNSSAMGGASVSARTRTPSVNLSRLVEILAKALDPAETPTENIFSADQARLNVHLGHALRHLYKASGFQEDLGAGSDTGFIRDLDIPPRGTTAKVGGRLLPGSEGKTTAAIEKLHRVIAQHLDTVLASVSLPNLTVSSAQQALDIRL</sequence>
<dbReference type="Proteomes" id="UP001190452">
    <property type="component" value="Unassembled WGS sequence"/>
</dbReference>
<organism evidence="1 2">
    <name type="scientific">Ralstonia mannitolilytica</name>
    <dbReference type="NCBI Taxonomy" id="105219"/>
    <lineage>
        <taxon>Bacteria</taxon>
        <taxon>Pseudomonadati</taxon>
        <taxon>Pseudomonadota</taxon>
        <taxon>Betaproteobacteria</taxon>
        <taxon>Burkholderiales</taxon>
        <taxon>Burkholderiaceae</taxon>
        <taxon>Ralstonia</taxon>
    </lineage>
</organism>
<reference evidence="1 2" key="1">
    <citation type="submission" date="2023-07" db="EMBL/GenBank/DDBJ databases">
        <authorList>
            <person name="Peeters C."/>
        </authorList>
    </citation>
    <scope>NUCLEOTIDE SEQUENCE [LARGE SCALE GENOMIC DNA]</scope>
    <source>
        <strain evidence="1 2">R-77569</strain>
    </source>
</reference>